<proteinExistence type="predicted"/>
<sequence length="89" mass="9780">MVELRSRFVDTDRRHFLPPSLLSSSLSSSGFSDIVVDTDLGLQTQCFLLPHLLLSSSLSSSGFSDIVVDTDLGLQIQCFLLPHLLLSFP</sequence>
<gene>
    <name evidence="1" type="ORF">HUJ06_026197</name>
</gene>
<protein>
    <submittedName>
        <fullName evidence="1">Uncharacterized protein</fullName>
    </submittedName>
</protein>
<dbReference type="Proteomes" id="UP000607653">
    <property type="component" value="Unassembled WGS sequence"/>
</dbReference>
<organism evidence="1 2">
    <name type="scientific">Nelumbo nucifera</name>
    <name type="common">Sacred lotus</name>
    <dbReference type="NCBI Taxonomy" id="4432"/>
    <lineage>
        <taxon>Eukaryota</taxon>
        <taxon>Viridiplantae</taxon>
        <taxon>Streptophyta</taxon>
        <taxon>Embryophyta</taxon>
        <taxon>Tracheophyta</taxon>
        <taxon>Spermatophyta</taxon>
        <taxon>Magnoliopsida</taxon>
        <taxon>Proteales</taxon>
        <taxon>Nelumbonaceae</taxon>
        <taxon>Nelumbo</taxon>
    </lineage>
</organism>
<comment type="caution">
    <text evidence="1">The sequence shown here is derived from an EMBL/GenBank/DDBJ whole genome shotgun (WGS) entry which is preliminary data.</text>
</comment>
<name>A0A822XYE8_NELNU</name>
<evidence type="ECO:0000313" key="2">
    <source>
        <dbReference type="Proteomes" id="UP000607653"/>
    </source>
</evidence>
<keyword evidence="2" id="KW-1185">Reference proteome</keyword>
<dbReference type="AlphaFoldDB" id="A0A822XYE8"/>
<reference evidence="1 2" key="1">
    <citation type="journal article" date="2020" name="Mol. Biol. Evol.">
        <title>Distinct Expression and Methylation Patterns for Genes with Different Fates following a Single Whole-Genome Duplication in Flowering Plants.</title>
        <authorList>
            <person name="Shi T."/>
            <person name="Rahmani R.S."/>
            <person name="Gugger P.F."/>
            <person name="Wang M."/>
            <person name="Li H."/>
            <person name="Zhang Y."/>
            <person name="Li Z."/>
            <person name="Wang Q."/>
            <person name="Van de Peer Y."/>
            <person name="Marchal K."/>
            <person name="Chen J."/>
        </authorList>
    </citation>
    <scope>NUCLEOTIDE SEQUENCE [LARGE SCALE GENOMIC DNA]</scope>
    <source>
        <tissue evidence="1">Leaf</tissue>
    </source>
</reference>
<dbReference type="EMBL" id="DUZY01000001">
    <property type="protein sequence ID" value="DAD24733.1"/>
    <property type="molecule type" value="Genomic_DNA"/>
</dbReference>
<evidence type="ECO:0000313" key="1">
    <source>
        <dbReference type="EMBL" id="DAD24733.1"/>
    </source>
</evidence>
<accession>A0A822XYE8</accession>